<evidence type="ECO:0000313" key="2">
    <source>
        <dbReference type="Proteomes" id="UP000886814"/>
    </source>
</evidence>
<gene>
    <name evidence="1" type="ORF">H9747_14885</name>
</gene>
<organism evidence="1 2">
    <name type="scientific">Candidatus Blautia stercorigallinarum</name>
    <dbReference type="NCBI Taxonomy" id="2838501"/>
    <lineage>
        <taxon>Bacteria</taxon>
        <taxon>Bacillati</taxon>
        <taxon>Bacillota</taxon>
        <taxon>Clostridia</taxon>
        <taxon>Lachnospirales</taxon>
        <taxon>Lachnospiraceae</taxon>
        <taxon>Blautia</taxon>
    </lineage>
</organism>
<sequence length="124" mass="14501">MDIVKLGVRFLPEKPEGRFYVAKNRLYSHHLSFLCDKPGKQLPCLHEQIFAGQVQRAAKQRAVRYRSNREAEPKRLDKPGKQLPCLHEQIFVGQVQRAAKQRAVRIAVIARRNRKDQIRSFIEK</sequence>
<accession>A0A9D1PGG9</accession>
<name>A0A9D1PGG9_9FIRM</name>
<proteinExistence type="predicted"/>
<comment type="caution">
    <text evidence="1">The sequence shown here is derived from an EMBL/GenBank/DDBJ whole genome shotgun (WGS) entry which is preliminary data.</text>
</comment>
<reference evidence="1" key="1">
    <citation type="journal article" date="2021" name="PeerJ">
        <title>Extensive microbial diversity within the chicken gut microbiome revealed by metagenomics and culture.</title>
        <authorList>
            <person name="Gilroy R."/>
            <person name="Ravi A."/>
            <person name="Getino M."/>
            <person name="Pursley I."/>
            <person name="Horton D.L."/>
            <person name="Alikhan N.F."/>
            <person name="Baker D."/>
            <person name="Gharbi K."/>
            <person name="Hall N."/>
            <person name="Watson M."/>
            <person name="Adriaenssens E.M."/>
            <person name="Foster-Nyarko E."/>
            <person name="Jarju S."/>
            <person name="Secka A."/>
            <person name="Antonio M."/>
            <person name="Oren A."/>
            <person name="Chaudhuri R.R."/>
            <person name="La Ragione R."/>
            <person name="Hildebrand F."/>
            <person name="Pallen M.J."/>
        </authorList>
    </citation>
    <scope>NUCLEOTIDE SEQUENCE</scope>
    <source>
        <strain evidence="1">CHK195-9823</strain>
    </source>
</reference>
<protein>
    <submittedName>
        <fullName evidence="1">Uncharacterized protein</fullName>
    </submittedName>
</protein>
<dbReference type="Proteomes" id="UP000886814">
    <property type="component" value="Unassembled WGS sequence"/>
</dbReference>
<dbReference type="AlphaFoldDB" id="A0A9D1PGG9"/>
<reference evidence="1" key="2">
    <citation type="submission" date="2021-04" db="EMBL/GenBank/DDBJ databases">
        <authorList>
            <person name="Gilroy R."/>
        </authorList>
    </citation>
    <scope>NUCLEOTIDE SEQUENCE</scope>
    <source>
        <strain evidence="1">CHK195-9823</strain>
    </source>
</reference>
<dbReference type="EMBL" id="DXIQ01000106">
    <property type="protein sequence ID" value="HIV40255.1"/>
    <property type="molecule type" value="Genomic_DNA"/>
</dbReference>
<evidence type="ECO:0000313" key="1">
    <source>
        <dbReference type="EMBL" id="HIV40255.1"/>
    </source>
</evidence>